<dbReference type="GeneID" id="63687640"/>
<gene>
    <name evidence="1" type="ORF">DACRYDRAFT_21865</name>
</gene>
<dbReference type="InterPro" id="IPR032675">
    <property type="entry name" value="LRR_dom_sf"/>
</dbReference>
<proteinExistence type="predicted"/>
<dbReference type="RefSeq" id="XP_040628972.1">
    <property type="nucleotide sequence ID" value="XM_040772578.1"/>
</dbReference>
<accession>M5G1I7</accession>
<dbReference type="AlphaFoldDB" id="M5G1I7"/>
<dbReference type="SUPFAM" id="SSF52047">
    <property type="entry name" value="RNI-like"/>
    <property type="match status" value="1"/>
</dbReference>
<sequence length="431" mass="48632">MPQLWSTLVISDTLRHSTCDSVGTQRWSNIVKQLPKLLSRSQGAPVTLRLTTRDLDAQPIIPTVFATLQTPLASIRSVVIQLSASYVRDVSKSIATSLPVLESLSIHNARRFELQYTPADPLPFPHVLHSTKLKSLTVTQLSVLTDTQGNSIFYRLTSLKLADRTEIVESEAIKDESHIQWIERVSPDQALSAVREMARMRVDLRILKTTPTLQSLEVTLPLNLLHWEYIKLEHLHTLTLTLAGGVRDQGEEMNLHSFIQTIGAPTLRVLNICRQYGTNADFLPRVLSILHSLTTLCLSGFRIQPDALERTLRAAPLVQELHLSECVVTSAMLAVLNPSLQVVCPALRSLKVDLWFSPWTNSHDDFYQEDLLDLVRSRAENAMLGRCRKLQGITIRGLSRRPNSHKLLDEDILEAMQEHVHEIYLCPYSRS</sequence>
<keyword evidence="2" id="KW-1185">Reference proteome</keyword>
<evidence type="ECO:0008006" key="3">
    <source>
        <dbReference type="Google" id="ProtNLM"/>
    </source>
</evidence>
<dbReference type="Proteomes" id="UP000030653">
    <property type="component" value="Unassembled WGS sequence"/>
</dbReference>
<reference evidence="1 2" key="1">
    <citation type="journal article" date="2012" name="Science">
        <title>The Paleozoic origin of enzymatic lignin decomposition reconstructed from 31 fungal genomes.</title>
        <authorList>
            <person name="Floudas D."/>
            <person name="Binder M."/>
            <person name="Riley R."/>
            <person name="Barry K."/>
            <person name="Blanchette R.A."/>
            <person name="Henrissat B."/>
            <person name="Martinez A.T."/>
            <person name="Otillar R."/>
            <person name="Spatafora J.W."/>
            <person name="Yadav J.S."/>
            <person name="Aerts A."/>
            <person name="Benoit I."/>
            <person name="Boyd A."/>
            <person name="Carlson A."/>
            <person name="Copeland A."/>
            <person name="Coutinho P.M."/>
            <person name="de Vries R.P."/>
            <person name="Ferreira P."/>
            <person name="Findley K."/>
            <person name="Foster B."/>
            <person name="Gaskell J."/>
            <person name="Glotzer D."/>
            <person name="Gorecki P."/>
            <person name="Heitman J."/>
            <person name="Hesse C."/>
            <person name="Hori C."/>
            <person name="Igarashi K."/>
            <person name="Jurgens J.A."/>
            <person name="Kallen N."/>
            <person name="Kersten P."/>
            <person name="Kohler A."/>
            <person name="Kuees U."/>
            <person name="Kumar T.K.A."/>
            <person name="Kuo A."/>
            <person name="LaButti K."/>
            <person name="Larrondo L.F."/>
            <person name="Lindquist E."/>
            <person name="Ling A."/>
            <person name="Lombard V."/>
            <person name="Lucas S."/>
            <person name="Lundell T."/>
            <person name="Martin R."/>
            <person name="McLaughlin D.J."/>
            <person name="Morgenstern I."/>
            <person name="Morin E."/>
            <person name="Murat C."/>
            <person name="Nagy L.G."/>
            <person name="Nolan M."/>
            <person name="Ohm R.A."/>
            <person name="Patyshakuliyeva A."/>
            <person name="Rokas A."/>
            <person name="Ruiz-Duenas F.J."/>
            <person name="Sabat G."/>
            <person name="Salamov A."/>
            <person name="Samejima M."/>
            <person name="Schmutz J."/>
            <person name="Slot J.C."/>
            <person name="St John F."/>
            <person name="Stenlid J."/>
            <person name="Sun H."/>
            <person name="Sun S."/>
            <person name="Syed K."/>
            <person name="Tsang A."/>
            <person name="Wiebenga A."/>
            <person name="Young D."/>
            <person name="Pisabarro A."/>
            <person name="Eastwood D.C."/>
            <person name="Martin F."/>
            <person name="Cullen D."/>
            <person name="Grigoriev I.V."/>
            <person name="Hibbett D.S."/>
        </authorList>
    </citation>
    <scope>NUCLEOTIDE SEQUENCE [LARGE SCALE GENOMIC DNA]</scope>
    <source>
        <strain evidence="1 2">DJM-731 SS1</strain>
    </source>
</reference>
<name>M5G1I7_DACPD</name>
<evidence type="ECO:0000313" key="2">
    <source>
        <dbReference type="Proteomes" id="UP000030653"/>
    </source>
</evidence>
<organism evidence="1 2">
    <name type="scientific">Dacryopinax primogenitus (strain DJM 731)</name>
    <name type="common">Brown rot fungus</name>
    <dbReference type="NCBI Taxonomy" id="1858805"/>
    <lineage>
        <taxon>Eukaryota</taxon>
        <taxon>Fungi</taxon>
        <taxon>Dikarya</taxon>
        <taxon>Basidiomycota</taxon>
        <taxon>Agaricomycotina</taxon>
        <taxon>Dacrymycetes</taxon>
        <taxon>Dacrymycetales</taxon>
        <taxon>Dacrymycetaceae</taxon>
        <taxon>Dacryopinax</taxon>
    </lineage>
</organism>
<dbReference type="HOGENOM" id="CLU_636191_0_0_1"/>
<dbReference type="Gene3D" id="3.80.10.10">
    <property type="entry name" value="Ribonuclease Inhibitor"/>
    <property type="match status" value="1"/>
</dbReference>
<dbReference type="EMBL" id="JH795862">
    <property type="protein sequence ID" value="EJU02075.1"/>
    <property type="molecule type" value="Genomic_DNA"/>
</dbReference>
<protein>
    <recommendedName>
        <fullName evidence="3">F-box domain-containing protein</fullName>
    </recommendedName>
</protein>
<evidence type="ECO:0000313" key="1">
    <source>
        <dbReference type="EMBL" id="EJU02075.1"/>
    </source>
</evidence>